<dbReference type="AlphaFoldDB" id="A0A1V9XTN0"/>
<name>A0A1V9XTN0_9ACAR</name>
<dbReference type="Proteomes" id="UP000192247">
    <property type="component" value="Unassembled WGS sequence"/>
</dbReference>
<keyword evidence="2" id="KW-1185">Reference proteome</keyword>
<protein>
    <submittedName>
        <fullName evidence="1">Uncharacterized protein</fullName>
    </submittedName>
</protein>
<feature type="non-terminal residue" evidence="1">
    <location>
        <position position="231"/>
    </location>
</feature>
<sequence>MDSLPRFHRWGSSVGLSEKSRHKWSSASNITRQSHAGSAYQLELEQLIDTFRRSVLLATDSPLSPPSPRPLNGLLHHSSMHHGIHHPYGGNQHISQRPTTMTSTVTAMTNSSFNSAPHDPLHGSLQSAFNPIDHQLNPLTASGYENQVSLSHTPHHYASIDTRGHLGQQQMLQRQQHQQHLQSLANQQQIQQITEQIAMGMATIQHNHENNLHAREPLIYCKNSSSEGFTM</sequence>
<dbReference type="InParanoid" id="A0A1V9XTN0"/>
<accession>A0A1V9XTN0</accession>
<evidence type="ECO:0000313" key="2">
    <source>
        <dbReference type="Proteomes" id="UP000192247"/>
    </source>
</evidence>
<gene>
    <name evidence="1" type="ORF">BIW11_07517</name>
</gene>
<reference evidence="1 2" key="1">
    <citation type="journal article" date="2017" name="Gigascience">
        <title>Draft genome of the honey bee ectoparasitic mite, Tropilaelaps mercedesae, is shaped by the parasitic life history.</title>
        <authorList>
            <person name="Dong X."/>
            <person name="Armstrong S.D."/>
            <person name="Xia D."/>
            <person name="Makepeace B.L."/>
            <person name="Darby A.C."/>
            <person name="Kadowaki T."/>
        </authorList>
    </citation>
    <scope>NUCLEOTIDE SEQUENCE [LARGE SCALE GENOMIC DNA]</scope>
    <source>
        <strain evidence="1">Wuxi-XJTLU</strain>
    </source>
</reference>
<comment type="caution">
    <text evidence="1">The sequence shown here is derived from an EMBL/GenBank/DDBJ whole genome shotgun (WGS) entry which is preliminary data.</text>
</comment>
<proteinExistence type="predicted"/>
<dbReference type="EMBL" id="MNPL01004319">
    <property type="protein sequence ID" value="OQR76840.1"/>
    <property type="molecule type" value="Genomic_DNA"/>
</dbReference>
<organism evidence="1 2">
    <name type="scientific">Tropilaelaps mercedesae</name>
    <dbReference type="NCBI Taxonomy" id="418985"/>
    <lineage>
        <taxon>Eukaryota</taxon>
        <taxon>Metazoa</taxon>
        <taxon>Ecdysozoa</taxon>
        <taxon>Arthropoda</taxon>
        <taxon>Chelicerata</taxon>
        <taxon>Arachnida</taxon>
        <taxon>Acari</taxon>
        <taxon>Parasitiformes</taxon>
        <taxon>Mesostigmata</taxon>
        <taxon>Gamasina</taxon>
        <taxon>Dermanyssoidea</taxon>
        <taxon>Laelapidae</taxon>
        <taxon>Tropilaelaps</taxon>
    </lineage>
</organism>
<evidence type="ECO:0000313" key="1">
    <source>
        <dbReference type="EMBL" id="OQR76840.1"/>
    </source>
</evidence>